<dbReference type="InterPro" id="IPR001387">
    <property type="entry name" value="Cro/C1-type_HTH"/>
</dbReference>
<dbReference type="AlphaFoldDB" id="A0A5R8NHL1"/>
<comment type="caution">
    <text evidence="2">The sequence shown here is derived from an EMBL/GenBank/DDBJ whole genome shotgun (WGS) entry which is preliminary data.</text>
</comment>
<dbReference type="InterPro" id="IPR010982">
    <property type="entry name" value="Lambda_DNA-bd_dom_sf"/>
</dbReference>
<dbReference type="SUPFAM" id="SSF47413">
    <property type="entry name" value="lambda repressor-like DNA-binding domains"/>
    <property type="match status" value="1"/>
</dbReference>
<sequence length="309" mass="33778">MLHGGVLAAVEAGHRPRRLPAIGIRQPVSSSVGQARAALGARLRELRRDARLSGKHMAEACGWHPSKVSRIELGKQQPSEDDLLAWCRATDSMLVYDDLVATLRNLQSMYLEWRRVVASGRAHRQRQSLEIEGRAQHVRWYECWVIPGLLQTADYARAVLTECRTLVPGGRDDIDEAVAVRMKRQQVLRSGRRRFAFIVAEAALHQTMGSSAIMAEQLRALLGHANNPRIDLAVVPLGAPAVIGSHGFIMFDRESVMVETISAELTITRPSEIAVYDHAFGAMHALAVHGSAAAEVIAAVAGLHESASS</sequence>
<dbReference type="PROSITE" id="PS50943">
    <property type="entry name" value="HTH_CROC1"/>
    <property type="match status" value="1"/>
</dbReference>
<dbReference type="Proteomes" id="UP000306378">
    <property type="component" value="Unassembled WGS sequence"/>
</dbReference>
<evidence type="ECO:0000313" key="3">
    <source>
        <dbReference type="Proteomes" id="UP000306378"/>
    </source>
</evidence>
<gene>
    <name evidence="2" type="ORF">FEK34_25495</name>
</gene>
<dbReference type="Gene3D" id="1.10.260.40">
    <property type="entry name" value="lambda repressor-like DNA-binding domains"/>
    <property type="match status" value="1"/>
</dbReference>
<dbReference type="SMART" id="SM00530">
    <property type="entry name" value="HTH_XRE"/>
    <property type="match status" value="1"/>
</dbReference>
<evidence type="ECO:0000313" key="2">
    <source>
        <dbReference type="EMBL" id="TLF74077.1"/>
    </source>
</evidence>
<accession>A0A5R8NHL1</accession>
<reference evidence="2 3" key="1">
    <citation type="submission" date="2019-05" db="EMBL/GenBank/DDBJ databases">
        <title>Genomes sequences of two Nocardia cyriacigeorgica environmental isolates, type strains Nocardia asteroides ATCC 19247 and Nocardia cyriacigeorgica DSM 44484.</title>
        <authorList>
            <person name="Vautrin F."/>
            <person name="Bergeron E."/>
            <person name="Dubost A."/>
            <person name="Abrouk D."/>
            <person name="Rodriguez Nava V."/>
            <person name="Pujic P."/>
        </authorList>
    </citation>
    <scope>NUCLEOTIDE SEQUENCE [LARGE SCALE GENOMIC DNA]</scope>
    <source>
        <strain evidence="2 3">EML 446</strain>
    </source>
</reference>
<dbReference type="GO" id="GO:0003677">
    <property type="term" value="F:DNA binding"/>
    <property type="evidence" value="ECO:0007669"/>
    <property type="project" value="InterPro"/>
</dbReference>
<dbReference type="CDD" id="cd00093">
    <property type="entry name" value="HTH_XRE"/>
    <property type="match status" value="1"/>
</dbReference>
<protein>
    <submittedName>
        <fullName evidence="2">Helix-turn-helix domain-containing protein</fullName>
    </submittedName>
</protein>
<dbReference type="InterPro" id="IPR043917">
    <property type="entry name" value="DUF5753"/>
</dbReference>
<name>A0A5R8NHL1_9NOCA</name>
<dbReference type="Pfam" id="PF13560">
    <property type="entry name" value="HTH_31"/>
    <property type="match status" value="1"/>
</dbReference>
<dbReference type="EMBL" id="VBUT01000011">
    <property type="protein sequence ID" value="TLF74077.1"/>
    <property type="molecule type" value="Genomic_DNA"/>
</dbReference>
<dbReference type="Pfam" id="PF19054">
    <property type="entry name" value="DUF5753"/>
    <property type="match status" value="1"/>
</dbReference>
<proteinExistence type="predicted"/>
<organism evidence="2 3">
    <name type="scientific">Nocardia cyriacigeorgica</name>
    <dbReference type="NCBI Taxonomy" id="135487"/>
    <lineage>
        <taxon>Bacteria</taxon>
        <taxon>Bacillati</taxon>
        <taxon>Actinomycetota</taxon>
        <taxon>Actinomycetes</taxon>
        <taxon>Mycobacteriales</taxon>
        <taxon>Nocardiaceae</taxon>
        <taxon>Nocardia</taxon>
    </lineage>
</organism>
<evidence type="ECO:0000259" key="1">
    <source>
        <dbReference type="PROSITE" id="PS50943"/>
    </source>
</evidence>
<feature type="domain" description="HTH cro/C1-type" evidence="1">
    <location>
        <begin position="43"/>
        <end position="99"/>
    </location>
</feature>